<proteinExistence type="predicted"/>
<evidence type="ECO:0000313" key="3">
    <source>
        <dbReference type="Proteomes" id="UP000829354"/>
    </source>
</evidence>
<sequence>MLHEFSTMDLPAELSEDLNELLLRQKLLERIAGGVVAMMAQRQTPEDLKRIEQKGKRNARLEVAAQYIEVFRNQTVLGNCFTEYQKQNISEISLMPDLPQHQKEELKQIAKHQEQVEVERKKKAEAEGKKKAEAEARRRERSKAKIWEINLMPDLPQHLKEEIKQIVEHQAQVELMKMRAVTPMSAMPLTPMTPMPGMPHGRLHHLKQQMQMPQMMVQAASQGTLAFSQTPLPPAIALPTPRLAIQAAQPAPSASKRVELELWPTNGYSEKKNHRDPMFFTVEETANVRHVVCSMRNRLMYDDVTSLWALRIEDHCVKQFHSEEQLAVVRQFVGQQRVIMFYDDEIAGRIPQRDAYVVHSNFKSHTGP</sequence>
<dbReference type="Proteomes" id="UP000829354">
    <property type="component" value="Chromosome X"/>
</dbReference>
<dbReference type="AlphaFoldDB" id="A0AAE9JRP0"/>
<organism evidence="2 3">
    <name type="scientific">Caenorhabditis briggsae</name>
    <dbReference type="NCBI Taxonomy" id="6238"/>
    <lineage>
        <taxon>Eukaryota</taxon>
        <taxon>Metazoa</taxon>
        <taxon>Ecdysozoa</taxon>
        <taxon>Nematoda</taxon>
        <taxon>Chromadorea</taxon>
        <taxon>Rhabditida</taxon>
        <taxon>Rhabditina</taxon>
        <taxon>Rhabditomorpha</taxon>
        <taxon>Rhabditoidea</taxon>
        <taxon>Rhabditidae</taxon>
        <taxon>Peloderinae</taxon>
        <taxon>Caenorhabditis</taxon>
    </lineage>
</organism>
<gene>
    <name evidence="2" type="ORF">L5515_017715</name>
</gene>
<dbReference type="EMBL" id="CP092625">
    <property type="protein sequence ID" value="UMM41458.1"/>
    <property type="molecule type" value="Genomic_DNA"/>
</dbReference>
<evidence type="ECO:0000256" key="1">
    <source>
        <dbReference type="SAM" id="MobiDB-lite"/>
    </source>
</evidence>
<feature type="region of interest" description="Disordered" evidence="1">
    <location>
        <begin position="116"/>
        <end position="139"/>
    </location>
</feature>
<keyword evidence="3" id="KW-1185">Reference proteome</keyword>
<accession>A0AAE9JRP0</accession>
<evidence type="ECO:0000313" key="2">
    <source>
        <dbReference type="EMBL" id="UMM41458.1"/>
    </source>
</evidence>
<reference evidence="2 3" key="1">
    <citation type="submission" date="2022-04" db="EMBL/GenBank/DDBJ databases">
        <title>Chromosome-level reference genomes for two strains of Caenorhabditis briggsae: an improved platform for comparative genomics.</title>
        <authorList>
            <person name="Stevens L."/>
            <person name="Andersen E."/>
        </authorList>
    </citation>
    <scope>NUCLEOTIDE SEQUENCE [LARGE SCALE GENOMIC DNA]</scope>
    <source>
        <strain evidence="2">VX34</strain>
        <tissue evidence="2">Whole-organism</tissue>
    </source>
</reference>
<protein>
    <submittedName>
        <fullName evidence="2">Uncharacterized protein</fullName>
    </submittedName>
</protein>
<name>A0AAE9JRP0_CAEBR</name>